<accession>A0A937W8Y7</accession>
<dbReference type="EMBL" id="VGLS01001237">
    <property type="protein sequence ID" value="MBM3227182.1"/>
    <property type="molecule type" value="Genomic_DNA"/>
</dbReference>
<evidence type="ECO:0000256" key="1">
    <source>
        <dbReference type="ARBA" id="ARBA00011900"/>
    </source>
</evidence>
<dbReference type="PROSITE" id="PS00092">
    <property type="entry name" value="N6_MTASE"/>
    <property type="match status" value="1"/>
</dbReference>
<dbReference type="GO" id="GO:0009007">
    <property type="term" value="F:site-specific DNA-methyltransferase (adenine-specific) activity"/>
    <property type="evidence" value="ECO:0007669"/>
    <property type="project" value="UniProtKB-EC"/>
</dbReference>
<evidence type="ECO:0000259" key="6">
    <source>
        <dbReference type="Pfam" id="PF07669"/>
    </source>
</evidence>
<dbReference type="GO" id="GO:0006304">
    <property type="term" value="P:DNA modification"/>
    <property type="evidence" value="ECO:0007669"/>
    <property type="project" value="InterPro"/>
</dbReference>
<dbReference type="Gene3D" id="3.40.50.150">
    <property type="entry name" value="Vaccinia Virus protein VP39"/>
    <property type="match status" value="1"/>
</dbReference>
<organism evidence="7 8">
    <name type="scientific">Tectimicrobiota bacterium</name>
    <dbReference type="NCBI Taxonomy" id="2528274"/>
    <lineage>
        <taxon>Bacteria</taxon>
        <taxon>Pseudomonadati</taxon>
        <taxon>Nitrospinota/Tectimicrobiota group</taxon>
        <taxon>Candidatus Tectimicrobiota</taxon>
    </lineage>
</organism>
<dbReference type="GO" id="GO:0003676">
    <property type="term" value="F:nucleic acid binding"/>
    <property type="evidence" value="ECO:0007669"/>
    <property type="project" value="InterPro"/>
</dbReference>
<keyword evidence="2 7" id="KW-0489">Methyltransferase</keyword>
<proteinExistence type="predicted"/>
<reference evidence="7" key="1">
    <citation type="submission" date="2019-03" db="EMBL/GenBank/DDBJ databases">
        <title>Lake Tanganyika Metagenome-Assembled Genomes (MAGs).</title>
        <authorList>
            <person name="Tran P."/>
        </authorList>
    </citation>
    <scope>NUCLEOTIDE SEQUENCE</scope>
    <source>
        <strain evidence="7">K_DeepCast_65m_m2_066</strain>
    </source>
</reference>
<sequence length="287" mass="31823">MSPSGRIEEGLPLEAAVAALRTAAQPVTPFHWEIEFPEVFGREYGGFDAIVGNPPFAGKNTLINSHRDGYLDWLKTMHEEAHGNADLVAHFYRRAFSLLRQDGCFGLIATNTIGQGDTRSTGLRWICTHGGTIFTARRRYRWPGAAAVVVSVVHVCRGQAHGSVLLDGREVPQITAYLFHAGGHDDPARLQANADKSFQGSIVLGMGFTFDDTDTSGVANPLWRMNELIAQNPRNAERIFPYIGGEEVNSSPMHAPHRYVINFGDMSEEEARQWPDLLRIVEEKVRP</sequence>
<keyword evidence="4" id="KW-0949">S-adenosyl-L-methionine</keyword>
<dbReference type="SUPFAM" id="SSF53335">
    <property type="entry name" value="S-adenosyl-L-methionine-dependent methyltransferases"/>
    <property type="match status" value="1"/>
</dbReference>
<dbReference type="InterPro" id="IPR011639">
    <property type="entry name" value="MethylTrfase_TaqI-like_dom"/>
</dbReference>
<evidence type="ECO:0000256" key="4">
    <source>
        <dbReference type="ARBA" id="ARBA00022691"/>
    </source>
</evidence>
<evidence type="ECO:0000256" key="2">
    <source>
        <dbReference type="ARBA" id="ARBA00022603"/>
    </source>
</evidence>
<dbReference type="InterPro" id="IPR029063">
    <property type="entry name" value="SAM-dependent_MTases_sf"/>
</dbReference>
<comment type="caution">
    <text evidence="7">The sequence shown here is derived from an EMBL/GenBank/DDBJ whole genome shotgun (WGS) entry which is preliminary data.</text>
</comment>
<feature type="non-terminal residue" evidence="7">
    <location>
        <position position="287"/>
    </location>
</feature>
<keyword evidence="3" id="KW-0808">Transferase</keyword>
<evidence type="ECO:0000256" key="3">
    <source>
        <dbReference type="ARBA" id="ARBA00022679"/>
    </source>
</evidence>
<dbReference type="GO" id="GO:0032259">
    <property type="term" value="P:methylation"/>
    <property type="evidence" value="ECO:0007669"/>
    <property type="project" value="UniProtKB-KW"/>
</dbReference>
<name>A0A937W8Y7_UNCTE</name>
<dbReference type="Pfam" id="PF07669">
    <property type="entry name" value="Eco57I"/>
    <property type="match status" value="1"/>
</dbReference>
<evidence type="ECO:0000256" key="5">
    <source>
        <dbReference type="ARBA" id="ARBA00047942"/>
    </source>
</evidence>
<dbReference type="PANTHER" id="PTHR33841">
    <property type="entry name" value="DNA METHYLTRANSFERASE YEEA-RELATED"/>
    <property type="match status" value="1"/>
</dbReference>
<feature type="domain" description="Type II methyltransferase M.TaqI-like" evidence="6">
    <location>
        <begin position="27"/>
        <end position="114"/>
    </location>
</feature>
<evidence type="ECO:0000313" key="7">
    <source>
        <dbReference type="EMBL" id="MBM3227182.1"/>
    </source>
</evidence>
<dbReference type="InterPro" id="IPR002052">
    <property type="entry name" value="DNA_methylase_N6_adenine_CS"/>
</dbReference>
<dbReference type="EC" id="2.1.1.72" evidence="1"/>
<dbReference type="Proteomes" id="UP000712673">
    <property type="component" value="Unassembled WGS sequence"/>
</dbReference>
<dbReference type="PANTHER" id="PTHR33841:SF1">
    <property type="entry name" value="DNA METHYLTRANSFERASE A"/>
    <property type="match status" value="1"/>
</dbReference>
<comment type="catalytic activity">
    <reaction evidence="5">
        <text>a 2'-deoxyadenosine in DNA + S-adenosyl-L-methionine = an N(6)-methyl-2'-deoxyadenosine in DNA + S-adenosyl-L-homocysteine + H(+)</text>
        <dbReference type="Rhea" id="RHEA:15197"/>
        <dbReference type="Rhea" id="RHEA-COMP:12418"/>
        <dbReference type="Rhea" id="RHEA-COMP:12419"/>
        <dbReference type="ChEBI" id="CHEBI:15378"/>
        <dbReference type="ChEBI" id="CHEBI:57856"/>
        <dbReference type="ChEBI" id="CHEBI:59789"/>
        <dbReference type="ChEBI" id="CHEBI:90615"/>
        <dbReference type="ChEBI" id="CHEBI:90616"/>
        <dbReference type="EC" id="2.1.1.72"/>
    </reaction>
</comment>
<gene>
    <name evidence="7" type="ORF">FJZ47_25735</name>
</gene>
<dbReference type="AlphaFoldDB" id="A0A937W8Y7"/>
<evidence type="ECO:0000313" key="8">
    <source>
        <dbReference type="Proteomes" id="UP000712673"/>
    </source>
</evidence>
<protein>
    <recommendedName>
        <fullName evidence="1">site-specific DNA-methyltransferase (adenine-specific)</fullName>
        <ecNumber evidence="1">2.1.1.72</ecNumber>
    </recommendedName>
</protein>
<dbReference type="InterPro" id="IPR050953">
    <property type="entry name" value="N4_N6_ade-DNA_methylase"/>
</dbReference>